<comment type="caution">
    <text evidence="1">The sequence shown here is derived from an EMBL/GenBank/DDBJ whole genome shotgun (WGS) entry which is preliminary data.</text>
</comment>
<dbReference type="RefSeq" id="WP_226585681.1">
    <property type="nucleotide sequence ID" value="NZ_BLAY01000079.1"/>
</dbReference>
<proteinExistence type="predicted"/>
<protein>
    <recommendedName>
        <fullName evidence="3">RNA polymerase sigma-70 region 4 domain-containing protein</fullName>
    </recommendedName>
</protein>
<dbReference type="InterPro" id="IPR013324">
    <property type="entry name" value="RNA_pol_sigma_r3/r4-like"/>
</dbReference>
<keyword evidence="2" id="KW-1185">Reference proteome</keyword>
<organism evidence="1 2">
    <name type="scientific">Microseira wollei NIES-4236</name>
    <dbReference type="NCBI Taxonomy" id="2530354"/>
    <lineage>
        <taxon>Bacteria</taxon>
        <taxon>Bacillati</taxon>
        <taxon>Cyanobacteriota</taxon>
        <taxon>Cyanophyceae</taxon>
        <taxon>Oscillatoriophycideae</taxon>
        <taxon>Aerosakkonematales</taxon>
        <taxon>Aerosakkonemataceae</taxon>
        <taxon>Microseira</taxon>
    </lineage>
</organism>
<evidence type="ECO:0000313" key="1">
    <source>
        <dbReference type="EMBL" id="GET39966.1"/>
    </source>
</evidence>
<reference evidence="1" key="1">
    <citation type="submission" date="2019-10" db="EMBL/GenBank/DDBJ databases">
        <title>Draft genome sequece of Microseira wollei NIES-4236.</title>
        <authorList>
            <person name="Yamaguchi H."/>
            <person name="Suzuki S."/>
            <person name="Kawachi M."/>
        </authorList>
    </citation>
    <scope>NUCLEOTIDE SEQUENCE</scope>
    <source>
        <strain evidence="1">NIES-4236</strain>
    </source>
</reference>
<gene>
    <name evidence="1" type="ORF">MiSe_47390</name>
</gene>
<evidence type="ECO:0008006" key="3">
    <source>
        <dbReference type="Google" id="ProtNLM"/>
    </source>
</evidence>
<accession>A0AAV3XEQ2</accession>
<dbReference type="AlphaFoldDB" id="A0AAV3XEQ2"/>
<evidence type="ECO:0000313" key="2">
    <source>
        <dbReference type="Proteomes" id="UP001050975"/>
    </source>
</evidence>
<sequence>MNESQKQPNSLARLHLAAYFEESCFWVAHKLALKRAGKSSYSYLFQEYFQMARVIAAKPENILQGYDSSRSNSLKSIKNWSQLKLTTAISEITGEKTYSDAGLLRRQTETSMEQALQQEGISSLNEELLLRAGVNETQLARCLLAWKSFYKVYTPTTPRGRKKLLWPNAEHLNNIADEYNQKAIQHKLTPSMTAQSIDGLLKTCVRALRNSSEIQISELDEFSSIPDRETIFETEAGIEVLENAEIGECLSNAFTALPKEAQIMLRLWHGLGFNQRDVGELFGIERNQIANKIKAWRSSLLRYLIKYLGQSMTAQEINQKSKKMDLWLEDYCRDQFVYFLSNTLNNELNGDVQLVQKCYNKGKFDLKAGANYLKIPETEVSQRLEKLKEHLGYRLTDYVGSQLTAEVDQILYEALSTLNLAKTLAVDLVNQRLAEFMTSVVRAKAEFLDEENQDIAKFVEEWLTKDKAGV</sequence>
<dbReference type="SUPFAM" id="SSF88659">
    <property type="entry name" value="Sigma3 and sigma4 domains of RNA polymerase sigma factors"/>
    <property type="match status" value="1"/>
</dbReference>
<dbReference type="EMBL" id="BLAY01000079">
    <property type="protein sequence ID" value="GET39966.1"/>
    <property type="molecule type" value="Genomic_DNA"/>
</dbReference>
<dbReference type="Proteomes" id="UP001050975">
    <property type="component" value="Unassembled WGS sequence"/>
</dbReference>
<name>A0AAV3XEQ2_9CYAN</name>